<dbReference type="Pfam" id="PF22936">
    <property type="entry name" value="Pol_BBD"/>
    <property type="match status" value="1"/>
</dbReference>
<feature type="compositionally biased region" description="Polar residues" evidence="2">
    <location>
        <begin position="130"/>
        <end position="145"/>
    </location>
</feature>
<gene>
    <name evidence="5" type="primary">LOC107922120</name>
</gene>
<evidence type="ECO:0000256" key="2">
    <source>
        <dbReference type="SAM" id="MobiDB-lite"/>
    </source>
</evidence>
<dbReference type="PROSITE" id="PS50158">
    <property type="entry name" value="ZF_CCHC"/>
    <property type="match status" value="1"/>
</dbReference>
<keyword evidence="1" id="KW-0863">Zinc-finger</keyword>
<dbReference type="GO" id="GO:0008270">
    <property type="term" value="F:zinc ion binding"/>
    <property type="evidence" value="ECO:0007669"/>
    <property type="project" value="UniProtKB-KW"/>
</dbReference>
<dbReference type="AlphaFoldDB" id="A0A1U8L334"/>
<reference evidence="4" key="1">
    <citation type="journal article" date="2020" name="Nat. Genet.">
        <title>Genomic diversifications of five Gossypium allopolyploid species and their impact on cotton improvement.</title>
        <authorList>
            <person name="Chen Z.J."/>
            <person name="Sreedasyam A."/>
            <person name="Ando A."/>
            <person name="Song Q."/>
            <person name="De Santiago L.M."/>
            <person name="Hulse-Kemp A.M."/>
            <person name="Ding M."/>
            <person name="Ye W."/>
            <person name="Kirkbride R.C."/>
            <person name="Jenkins J."/>
            <person name="Plott C."/>
            <person name="Lovell J."/>
            <person name="Lin Y.M."/>
            <person name="Vaughn R."/>
            <person name="Liu B."/>
            <person name="Simpson S."/>
            <person name="Scheffler B.E."/>
            <person name="Wen L."/>
            <person name="Saski C.A."/>
            <person name="Grover C.E."/>
            <person name="Hu G."/>
            <person name="Conover J.L."/>
            <person name="Carlson J.W."/>
            <person name="Shu S."/>
            <person name="Boston L.B."/>
            <person name="Williams M."/>
            <person name="Peterson D.G."/>
            <person name="McGee K."/>
            <person name="Jones D.C."/>
            <person name="Wendel J.F."/>
            <person name="Stelly D.M."/>
            <person name="Grimwood J."/>
            <person name="Schmutz J."/>
        </authorList>
    </citation>
    <scope>NUCLEOTIDE SEQUENCE [LARGE SCALE GENOMIC DNA]</scope>
    <source>
        <strain evidence="4">cv. TM-1</strain>
    </source>
</reference>
<dbReference type="InterPro" id="IPR001878">
    <property type="entry name" value="Znf_CCHC"/>
</dbReference>
<dbReference type="Pfam" id="PF00098">
    <property type="entry name" value="zf-CCHC"/>
    <property type="match status" value="1"/>
</dbReference>
<feature type="domain" description="CCHC-type" evidence="3">
    <location>
        <begin position="170"/>
        <end position="185"/>
    </location>
</feature>
<protein>
    <recommendedName>
        <fullName evidence="3">CCHC-type domain-containing protein</fullName>
    </recommendedName>
</protein>
<dbReference type="InterPro" id="IPR036875">
    <property type="entry name" value="Znf_CCHC_sf"/>
</dbReference>
<evidence type="ECO:0000256" key="1">
    <source>
        <dbReference type="PROSITE-ProRule" id="PRU00047"/>
    </source>
</evidence>
<dbReference type="Pfam" id="PF14223">
    <property type="entry name" value="Retrotran_gag_2"/>
    <property type="match status" value="1"/>
</dbReference>
<evidence type="ECO:0000259" key="3">
    <source>
        <dbReference type="PROSITE" id="PS50158"/>
    </source>
</evidence>
<keyword evidence="1" id="KW-0862">Zinc</keyword>
<dbReference type="Gene3D" id="4.10.60.10">
    <property type="entry name" value="Zinc finger, CCHC-type"/>
    <property type="match status" value="1"/>
</dbReference>
<dbReference type="PANTHER" id="PTHR35317">
    <property type="entry name" value="OS04G0629600 PROTEIN"/>
    <property type="match status" value="1"/>
</dbReference>
<dbReference type="InterPro" id="IPR054722">
    <property type="entry name" value="PolX-like_BBD"/>
</dbReference>
<sequence length="279" mass="31786">MKPLESVDDYVIRVKAVVNEMKRNGETLDDVRVMEKKLRSLTRKFDYVVVAIEESKDLSQTSIDELVGSLQAHEHKMKLNDDTGNSNQVLQSKLFFNESGARDNFGQGTSNRGGYHGGYRGKNRGGRGNQSYGKVQTSDEYQTSSRGQGARGQGRDRGRFQLGNKSQVQCYNCNKYGHYSYECRSNSKMDERNHVAAAKEEENVESNVFLTYKESDKSRKNIWYLDNYTNNHMCSRKDLFLELDENIHGQVTFGDESHAMVKGKGKVTITQKNGEKKFI</sequence>
<feature type="region of interest" description="Disordered" evidence="2">
    <location>
        <begin position="102"/>
        <end position="161"/>
    </location>
</feature>
<dbReference type="SUPFAM" id="SSF57756">
    <property type="entry name" value="Retrovirus zinc finger-like domains"/>
    <property type="match status" value="1"/>
</dbReference>
<dbReference type="STRING" id="3635.A0A1U8L334"/>
<keyword evidence="4" id="KW-1185">Reference proteome</keyword>
<dbReference type="PANTHER" id="PTHR35317:SF28">
    <property type="entry name" value="ZINC FINGER, CCHC-TYPE, RIBONUCLEASE H-LIKE DOMAIN, GAG-PRE-INTEGRASE DOMAIN PROTEIN-RELATED"/>
    <property type="match status" value="1"/>
</dbReference>
<reference evidence="5" key="2">
    <citation type="submission" date="2025-08" db="UniProtKB">
        <authorList>
            <consortium name="RefSeq"/>
        </authorList>
    </citation>
    <scope>IDENTIFICATION</scope>
</reference>
<evidence type="ECO:0000313" key="4">
    <source>
        <dbReference type="Proteomes" id="UP000818029"/>
    </source>
</evidence>
<dbReference type="SMART" id="SM00343">
    <property type="entry name" value="ZnF_C2HC"/>
    <property type="match status" value="1"/>
</dbReference>
<organism evidence="4 5">
    <name type="scientific">Gossypium hirsutum</name>
    <name type="common">Upland cotton</name>
    <name type="synonym">Gossypium mexicanum</name>
    <dbReference type="NCBI Taxonomy" id="3635"/>
    <lineage>
        <taxon>Eukaryota</taxon>
        <taxon>Viridiplantae</taxon>
        <taxon>Streptophyta</taxon>
        <taxon>Embryophyta</taxon>
        <taxon>Tracheophyta</taxon>
        <taxon>Spermatophyta</taxon>
        <taxon>Magnoliopsida</taxon>
        <taxon>eudicotyledons</taxon>
        <taxon>Gunneridae</taxon>
        <taxon>Pentapetalae</taxon>
        <taxon>rosids</taxon>
        <taxon>malvids</taxon>
        <taxon>Malvales</taxon>
        <taxon>Malvaceae</taxon>
        <taxon>Malvoideae</taxon>
        <taxon>Gossypium</taxon>
    </lineage>
</organism>
<keyword evidence="1" id="KW-0479">Metal-binding</keyword>
<dbReference type="PaxDb" id="3635-A0A1U8L334"/>
<dbReference type="GeneID" id="107922120"/>
<dbReference type="Proteomes" id="UP000818029">
    <property type="component" value="Chromosome A12"/>
</dbReference>
<name>A0A1U8L334_GOSHI</name>
<accession>A0A1U8L334</accession>
<dbReference type="KEGG" id="ghi:107922120"/>
<dbReference type="GO" id="GO:0003676">
    <property type="term" value="F:nucleic acid binding"/>
    <property type="evidence" value="ECO:0007669"/>
    <property type="project" value="InterPro"/>
</dbReference>
<proteinExistence type="predicted"/>
<evidence type="ECO:0000313" key="5">
    <source>
        <dbReference type="RefSeq" id="XP_016707459.2"/>
    </source>
</evidence>
<dbReference type="RefSeq" id="XP_016707459.2">
    <property type="nucleotide sequence ID" value="XM_016851970.2"/>
</dbReference>